<protein>
    <submittedName>
        <fullName evidence="1">Uncharacterized protein</fullName>
    </submittedName>
</protein>
<dbReference type="Proteomes" id="UP000663868">
    <property type="component" value="Unassembled WGS sequence"/>
</dbReference>
<sequence>HRNGLEHLEKIRHYETNFLPWRRAMQESLITGKTLKEIMDTNTYDNYKATMALYLAPNSIHNHGRFCCAYCEYVFPDQWLLEK</sequence>
<dbReference type="EMBL" id="CAJOBB010024664">
    <property type="protein sequence ID" value="CAF4402559.1"/>
    <property type="molecule type" value="Genomic_DNA"/>
</dbReference>
<feature type="non-terminal residue" evidence="1">
    <location>
        <position position="83"/>
    </location>
</feature>
<evidence type="ECO:0000313" key="2">
    <source>
        <dbReference type="Proteomes" id="UP000663868"/>
    </source>
</evidence>
<comment type="caution">
    <text evidence="1">The sequence shown here is derived from an EMBL/GenBank/DDBJ whole genome shotgun (WGS) entry which is preliminary data.</text>
</comment>
<feature type="non-terminal residue" evidence="1">
    <location>
        <position position="1"/>
    </location>
</feature>
<evidence type="ECO:0000313" key="1">
    <source>
        <dbReference type="EMBL" id="CAF4402559.1"/>
    </source>
</evidence>
<accession>A0A820PFA9</accession>
<dbReference type="AlphaFoldDB" id="A0A820PFA9"/>
<proteinExistence type="predicted"/>
<organism evidence="1 2">
    <name type="scientific">Adineta steineri</name>
    <dbReference type="NCBI Taxonomy" id="433720"/>
    <lineage>
        <taxon>Eukaryota</taxon>
        <taxon>Metazoa</taxon>
        <taxon>Spiralia</taxon>
        <taxon>Gnathifera</taxon>
        <taxon>Rotifera</taxon>
        <taxon>Eurotatoria</taxon>
        <taxon>Bdelloidea</taxon>
        <taxon>Adinetida</taxon>
        <taxon>Adinetidae</taxon>
        <taxon>Adineta</taxon>
    </lineage>
</organism>
<gene>
    <name evidence="1" type="ORF">KXQ929_LOCUS51107</name>
</gene>
<reference evidence="1" key="1">
    <citation type="submission" date="2021-02" db="EMBL/GenBank/DDBJ databases">
        <authorList>
            <person name="Nowell W R."/>
        </authorList>
    </citation>
    <scope>NUCLEOTIDE SEQUENCE</scope>
</reference>
<name>A0A820PFA9_9BILA</name>